<dbReference type="InterPro" id="IPR004839">
    <property type="entry name" value="Aminotransferase_I/II_large"/>
</dbReference>
<dbReference type="Gene3D" id="3.90.1150.10">
    <property type="entry name" value="Aspartate Aminotransferase, domain 1"/>
    <property type="match status" value="1"/>
</dbReference>
<proteinExistence type="inferred from homology"/>
<dbReference type="RefSeq" id="WP_075011663.1">
    <property type="nucleotide sequence ID" value="NZ_FOWE01000001.1"/>
</dbReference>
<keyword evidence="3" id="KW-0663">Pyridoxal phosphate</keyword>
<dbReference type="EMBL" id="FOWE01000001">
    <property type="protein sequence ID" value="SFN84184.1"/>
    <property type="molecule type" value="Genomic_DNA"/>
</dbReference>
<accession>A0A1I5CBC0</accession>
<dbReference type="InterPro" id="IPR015424">
    <property type="entry name" value="PyrdxlP-dep_Trfase"/>
</dbReference>
<organism evidence="7 8">
    <name type="scientific">Geodermatophilus obscurus</name>
    <dbReference type="NCBI Taxonomy" id="1861"/>
    <lineage>
        <taxon>Bacteria</taxon>
        <taxon>Bacillati</taxon>
        <taxon>Actinomycetota</taxon>
        <taxon>Actinomycetes</taxon>
        <taxon>Geodermatophilales</taxon>
        <taxon>Geodermatophilaceae</taxon>
        <taxon>Geodermatophilus</taxon>
    </lineage>
</organism>
<dbReference type="Gene3D" id="3.40.640.10">
    <property type="entry name" value="Type I PLP-dependent aspartate aminotransferase-like (Major domain)"/>
    <property type="match status" value="1"/>
</dbReference>
<dbReference type="AlphaFoldDB" id="A0A1I5CBC0"/>
<evidence type="ECO:0000256" key="5">
    <source>
        <dbReference type="ARBA" id="ARBA00037974"/>
    </source>
</evidence>
<keyword evidence="4 7" id="KW-0456">Lyase</keyword>
<evidence type="ECO:0000259" key="6">
    <source>
        <dbReference type="Pfam" id="PF00155"/>
    </source>
</evidence>
<dbReference type="Pfam" id="PF00155">
    <property type="entry name" value="Aminotran_1_2"/>
    <property type="match status" value="1"/>
</dbReference>
<name>A0A1I5CBC0_9ACTN</name>
<evidence type="ECO:0000313" key="7">
    <source>
        <dbReference type="EMBL" id="SFN84184.1"/>
    </source>
</evidence>
<evidence type="ECO:0000256" key="3">
    <source>
        <dbReference type="ARBA" id="ARBA00022898"/>
    </source>
</evidence>
<reference evidence="8" key="1">
    <citation type="submission" date="2016-10" db="EMBL/GenBank/DDBJ databases">
        <authorList>
            <person name="Varghese N."/>
            <person name="Submissions S."/>
        </authorList>
    </citation>
    <scope>NUCLEOTIDE SEQUENCE [LARGE SCALE GENOMIC DNA]</scope>
    <source>
        <strain evidence="8">DSM 43161</strain>
    </source>
</reference>
<dbReference type="InterPro" id="IPR051798">
    <property type="entry name" value="Class-II_PLP-Dep_Aminotrans"/>
</dbReference>
<evidence type="ECO:0000256" key="4">
    <source>
        <dbReference type="ARBA" id="ARBA00023239"/>
    </source>
</evidence>
<dbReference type="InterPro" id="IPR015421">
    <property type="entry name" value="PyrdxlP-dep_Trfase_major"/>
</dbReference>
<dbReference type="InterPro" id="IPR015422">
    <property type="entry name" value="PyrdxlP-dep_Trfase_small"/>
</dbReference>
<sequence length="390" mass="41503">MDDVDRAVAALRARGSLKWTRHPDALGAWVAEMDLGTAPAITRALHDAVDRGLLGYLPDWLADDVAAAWCGFARDRYGWDVPPERVRPLPDVLAGLSAAITHLSRPGSPVVLPTPAYMPFLEVPPALGREVLEVPMARDGDRYVYDLDALDAAFRAGGHLLVLCNPHNPIGRVLEPAEMLAVAAVVDRHGGRVFSDEVHAPLVFPGHRHVPYASLDQVTAAHALTATSASKAWDLAGLKYAQLVLSNDADAATWARVGYPVEHGASTLGAVANVAAYRDGVAWLDGTLAVLDRHRRLLADLLAEHLPHARYRPPEGTYLAWVEGLGVDDPGDLLLERAGVAVVDGARCGAAGRGAIRMDLATPEPVLTAIVERMAAALRGQSDGSPGATR</sequence>
<dbReference type="Proteomes" id="UP000183642">
    <property type="component" value="Unassembled WGS sequence"/>
</dbReference>
<comment type="similarity">
    <text evidence="5">Belongs to the class-II pyridoxal-phosphate-dependent aminotransferase family. MalY/PatB cystathionine beta-lyase subfamily.</text>
</comment>
<evidence type="ECO:0000313" key="8">
    <source>
        <dbReference type="Proteomes" id="UP000183642"/>
    </source>
</evidence>
<protein>
    <recommendedName>
        <fullName evidence="2">cysteine-S-conjugate beta-lyase</fullName>
        <ecNumber evidence="2">4.4.1.13</ecNumber>
    </recommendedName>
</protein>
<evidence type="ECO:0000256" key="1">
    <source>
        <dbReference type="ARBA" id="ARBA00001933"/>
    </source>
</evidence>
<dbReference type="OrthoDB" id="3224382at2"/>
<dbReference type="CDD" id="cd00609">
    <property type="entry name" value="AAT_like"/>
    <property type="match status" value="1"/>
</dbReference>
<gene>
    <name evidence="7" type="ORF">SAMN05660359_00206</name>
</gene>
<dbReference type="GO" id="GO:0047804">
    <property type="term" value="F:cysteine-S-conjugate beta-lyase activity"/>
    <property type="evidence" value="ECO:0007669"/>
    <property type="project" value="UniProtKB-EC"/>
</dbReference>
<dbReference type="PANTHER" id="PTHR43525:SF2">
    <property type="entry name" value="CYSTATHIONINE BETA-LYASE-RELATED"/>
    <property type="match status" value="1"/>
</dbReference>
<feature type="domain" description="Aminotransferase class I/classII large" evidence="6">
    <location>
        <begin position="33"/>
        <end position="372"/>
    </location>
</feature>
<dbReference type="EC" id="4.4.1.13" evidence="2"/>
<dbReference type="GO" id="GO:0030170">
    <property type="term" value="F:pyridoxal phosphate binding"/>
    <property type="evidence" value="ECO:0007669"/>
    <property type="project" value="InterPro"/>
</dbReference>
<keyword evidence="8" id="KW-1185">Reference proteome</keyword>
<evidence type="ECO:0000256" key="2">
    <source>
        <dbReference type="ARBA" id="ARBA00012224"/>
    </source>
</evidence>
<dbReference type="PANTHER" id="PTHR43525">
    <property type="entry name" value="PROTEIN MALY"/>
    <property type="match status" value="1"/>
</dbReference>
<dbReference type="SUPFAM" id="SSF53383">
    <property type="entry name" value="PLP-dependent transferases"/>
    <property type="match status" value="1"/>
</dbReference>
<comment type="cofactor">
    <cofactor evidence="1">
        <name>pyridoxal 5'-phosphate</name>
        <dbReference type="ChEBI" id="CHEBI:597326"/>
    </cofactor>
</comment>